<organism evidence="1 2">
    <name type="scientific">Dendroctonus ponderosae</name>
    <name type="common">Mountain pine beetle</name>
    <dbReference type="NCBI Taxonomy" id="77166"/>
    <lineage>
        <taxon>Eukaryota</taxon>
        <taxon>Metazoa</taxon>
        <taxon>Ecdysozoa</taxon>
        <taxon>Arthropoda</taxon>
        <taxon>Hexapoda</taxon>
        <taxon>Insecta</taxon>
        <taxon>Pterygota</taxon>
        <taxon>Neoptera</taxon>
        <taxon>Endopterygota</taxon>
        <taxon>Coleoptera</taxon>
        <taxon>Polyphaga</taxon>
        <taxon>Cucujiformia</taxon>
        <taxon>Curculionidae</taxon>
        <taxon>Scolytinae</taxon>
        <taxon>Dendroctonus</taxon>
    </lineage>
</organism>
<proteinExistence type="predicted"/>
<name>U4US12_DENPD</name>
<reference evidence="1 2" key="1">
    <citation type="journal article" date="2013" name="Genome Biol.">
        <title>Draft genome of the mountain pine beetle, Dendroctonus ponderosae Hopkins, a major forest pest.</title>
        <authorList>
            <person name="Keeling C.I."/>
            <person name="Yuen M.M."/>
            <person name="Liao N.Y."/>
            <person name="Docking T.R."/>
            <person name="Chan S.K."/>
            <person name="Taylor G.A."/>
            <person name="Palmquist D.L."/>
            <person name="Jackman S.D."/>
            <person name="Nguyen A."/>
            <person name="Li M."/>
            <person name="Henderson H."/>
            <person name="Janes J.K."/>
            <person name="Zhao Y."/>
            <person name="Pandoh P."/>
            <person name="Moore R."/>
            <person name="Sperling F.A."/>
            <person name="Huber D.P."/>
            <person name="Birol I."/>
            <person name="Jones S.J."/>
            <person name="Bohlmann J."/>
        </authorList>
    </citation>
    <scope>NUCLEOTIDE SEQUENCE</scope>
</reference>
<evidence type="ECO:0000313" key="1">
    <source>
        <dbReference type="EMBL" id="ERL95887.1"/>
    </source>
</evidence>
<dbReference type="EMBL" id="KI208583">
    <property type="protein sequence ID" value="ERL95887.1"/>
    <property type="molecule type" value="Genomic_DNA"/>
</dbReference>
<dbReference type="AlphaFoldDB" id="U4US12"/>
<sequence>MTPIWESGSVDYKNSITRKSVTEDEENVFTDI</sequence>
<gene>
    <name evidence="1" type="ORF">D910_00534</name>
</gene>
<dbReference type="Proteomes" id="UP000030742">
    <property type="component" value="Unassembled WGS sequence"/>
</dbReference>
<accession>U4US12</accession>
<evidence type="ECO:0000313" key="2">
    <source>
        <dbReference type="Proteomes" id="UP000030742"/>
    </source>
</evidence>
<protein>
    <submittedName>
        <fullName evidence="1">Uncharacterized protein</fullName>
    </submittedName>
</protein>